<dbReference type="SMART" id="SM00254">
    <property type="entry name" value="ShKT"/>
    <property type="match status" value="5"/>
</dbReference>
<feature type="domain" description="ShKT" evidence="6">
    <location>
        <begin position="206"/>
        <end position="242"/>
    </location>
</feature>
<accession>A0AA85JN35</accession>
<feature type="domain" description="PLAC" evidence="4">
    <location>
        <begin position="202"/>
        <end position="241"/>
    </location>
</feature>
<evidence type="ECO:0000256" key="1">
    <source>
        <dbReference type="ARBA" id="ARBA00022729"/>
    </source>
</evidence>
<dbReference type="PROSITE" id="PS51670">
    <property type="entry name" value="SHKT"/>
    <property type="match status" value="3"/>
</dbReference>
<evidence type="ECO:0008006" key="9">
    <source>
        <dbReference type="Google" id="ProtNLM"/>
    </source>
</evidence>
<dbReference type="Proteomes" id="UP000050795">
    <property type="component" value="Unassembled WGS sequence"/>
</dbReference>
<evidence type="ECO:0000259" key="5">
    <source>
        <dbReference type="PROSITE" id="PS50948"/>
    </source>
</evidence>
<evidence type="ECO:0000256" key="2">
    <source>
        <dbReference type="PROSITE-ProRule" id="PRU01005"/>
    </source>
</evidence>
<feature type="disulfide bond" evidence="2">
    <location>
        <begin position="224"/>
        <end position="237"/>
    </location>
</feature>
<comment type="caution">
    <text evidence="2">Lacks conserved residue(s) required for the propagation of feature annotation.</text>
</comment>
<organism evidence="7 8">
    <name type="scientific">Trichobilharzia regenti</name>
    <name type="common">Nasal bird schistosome</name>
    <dbReference type="NCBI Taxonomy" id="157069"/>
    <lineage>
        <taxon>Eukaryota</taxon>
        <taxon>Metazoa</taxon>
        <taxon>Spiralia</taxon>
        <taxon>Lophotrochozoa</taxon>
        <taxon>Platyhelminthes</taxon>
        <taxon>Trematoda</taxon>
        <taxon>Digenea</taxon>
        <taxon>Strigeidida</taxon>
        <taxon>Schistosomatoidea</taxon>
        <taxon>Schistosomatidae</taxon>
        <taxon>Trichobilharzia</taxon>
    </lineage>
</organism>
<dbReference type="SMART" id="SM00327">
    <property type="entry name" value="VWA"/>
    <property type="match status" value="1"/>
</dbReference>
<dbReference type="PANTHER" id="PTHR24020">
    <property type="entry name" value="COLLAGEN ALPHA"/>
    <property type="match status" value="1"/>
</dbReference>
<reference evidence="8" key="2">
    <citation type="submission" date="2023-11" db="UniProtKB">
        <authorList>
            <consortium name="WormBaseParasite"/>
        </authorList>
    </citation>
    <scope>IDENTIFICATION</scope>
</reference>
<dbReference type="PROSITE" id="PS50234">
    <property type="entry name" value="VWFA"/>
    <property type="match status" value="1"/>
</dbReference>
<keyword evidence="7" id="KW-1185">Reference proteome</keyword>
<feature type="domain" description="VWFA" evidence="3">
    <location>
        <begin position="4088"/>
        <end position="4276"/>
    </location>
</feature>
<evidence type="ECO:0000259" key="3">
    <source>
        <dbReference type="PROSITE" id="PS50234"/>
    </source>
</evidence>
<dbReference type="CDD" id="cd19941">
    <property type="entry name" value="TIL"/>
    <property type="match status" value="1"/>
</dbReference>
<sequence>MKKIIIFKKTPDCICVPFVYNMLKKCPCSPPSKVIYNCTNKKQFEGYVYEKRVNGICEKFPLRKISNENCTISYVWKSHKPRKSSIKRTKRSVPSGNSVGKTCGKNQHFVLERNPCPETCEGKFFGVESKCSYISSGPGCECRPGYLLDGILCVPPSQCGCLESVCIDREPTEKCKQWKAEGRCQKDKTIMQKFCRATCQHCERPCEDQIATSQCELMKRRGECSKDFYKSMCMLTCSPQNCRCPKCHIEAGSCNPITKNIELRHICYQLQSNGSCRPLITRRYSPCGECPTRVLRLPEKCDYCKGYRIIRLRTFFREDSGFKRCLMIERTHTEQCSCKTIRLASKSCHENKVPIIKTMVRVQTSCDKCLYRKINVFGKPVACPQTKRSSPVCITDRDQLAVKTTYYIPNRTHCIEYTNITWLPKIPCPSANQYPLSKTSGQFHCNPDTCERNWIGSVWIRENCKCRQVEVTHRAGKCCCPKPEKSQSDCQNGLSDVVHVNYSLVNGYCQRHVFRFTIRCNCPNPKSFMHCDSESGIKSIKTVKYEIQKDGTCKEMEIIESHRINCMDEKIKRISECNIRHEQDRRFYRQLLVTQSNIQQCVCTPPKPKVLLEACDCPEAKIMPVKQIQKCPTWCHNATSKNCDDKCQDIFVWQKLVYDLQNPGHCKVEVLKKIVKPCCCSNLKQVRNMCTKDGEKIISETENRILKNEQCTKKIQRIQKPVHCKIGLLSEKLTNIRLNGMRYIQSVFGYRNNCKCKIRIEEKICNQSCPKSVYAVECDSASRELLHKQIDYVNIGCTCETRIYKRRTKVFCPQYTNLISSYCSPTTNIETRTYKVYFQKGCECKENITIKTRRCGCPKDRVSEKQCNALNNKLISVRTRYELLDNACLPQKEVIEESVNCGDFMMRELKRNNGRRIKKLLCNSVTGQAQVFTYVWVPKNCKCVRVKQILQEGLCKCPKTHTLMHCDSGTNSWIRKVINYRLDKENLICQKYVTHRSEPTLCRPRANIVRGKCINGTLSETVIHNVPDVNNCTCRKQIRTYNRDCRCPTKIIRIGNCSLNRAYWKEILLERRWDDHEQKCVIKQSVKTKRFCQCPPKKVNTECDNGVVIRTEVSFKLNKIKSVCQQIVRQSRYKPVCKETDGLEKSKQYQTLFYRHLQTKCDRSTCTRGLETYANEYNPSTCKCGWKLVSKKRCTCCGCPKPSLSYTCENDRLLIVDITYYTTKQHRCGHECMRRVRTVRHQMSCSNYPQAPQSYWGHCDRTTCQQSFISSMYEVKNCRCILTQKVIHTRTCCCPKKEERETFCRNGQLDIYVHRSHLEDWKCIRSTKKRTVPVGCSKLVKIKPGECRPQTCRRPIFLIKSIVDPNDCKCKQYQIVKEERECCCLSRSHQRLLCVGNCKIVIQQIYKFDNVSERCVKENLVRRKCPKCPSPYVIEGTCDTTGTCLKPTRHISYVIKDCECQRVERIQYVRCCCPAPKQLGSRCLTDKGIIENKHIYYELENGRCVKQVKIEEKQVICPQKIEQNLSTANQYCDPNSCLKMVRSYTWNKIGCKCVRELVTAPQLCCCTNRIAGSKKHCSPSGTITLTTERWNFENGQCVKVNSVKNLPPPLCKAQDVIPIGPCNKQSGKQPILVTRSVVEDCECKVVYREKRDRICACPSPSVHVKPCDPITCLQQTTTTRWAIEAKDKKCHRLHPIIEMRPCCCRREAVKNNILKKCIPTNGRIEVINRMYHFNAERRICEFKDVKKHIDLSCPTETNIIKGVCNLANGIALDTVTSWDKITSQCNCVQKTKYRKRICSCKHLDKTMKSPICSERQGMLVKKKIVHTLQDGICQPKVIWMKKVVVCPSDKNVDVKCDPVTCNQTTTIRWFNKVGCQCVKKEEYIQSKCCCPKPVEHLECQRGGSLLLIKKISYNLDEEKGQCISQTDLLRKDVVCGVHGPRFLKRVCDRKTCHLVTVLLKTVLRNCQCHRMIKKIVHRDIRCCCSNPRFQEKCHEDYGIISRVTYRYELFRKQCITRKFVDQNKVVCPEEKVTRGHCDVNTKLRSVQRRFYLVANCKCQLKIENKVEPCTCPLPLLLKENCTNGKTSRRVWRISYALRKNDESGKVACEQEKEYLFEEPCHCKSPKVVRKCQAGDIIYIKEAEYLVNRNDRVFCAVRHYMKKVPVTCRINAVRIKEEPCINEVKRVTFMQETLDKQTCECKNQVKVEHEKCDCGRNNHTTESCQNGVRVINKEIHVFSQALRRCVKSNVRSVHPVVCATKHQVIKSSGCNIERPDGIYYSEEIRWEQVVNCKCVIKRRQILRLCACPKPSIKKQCLDTVNLAIYKNTFIHIGGQCLPDQEVITTETRCQEKAQIIEKSTCEKQLINKINTNTPNCFETLKISVPTVVDCKCQMKIVQVQRRCCTSEPKVKQICDPVKGRWVKMIENYVLSPGSVLFKRDDLVVYDQIEKVTSEQRDQTVVCPQPVSYENCDKKTGLLTRVNTHYKQVGCECRPVKQVTRGKCGCPPTRRWISECKQNFRYQRTITFKFVNGTCVRQEKIGKQRCGCPQPINRIYCDGNGRWVKCNTQYVYNPKTHVCRLLKHCVRWYDECPRPTNRIVSQCSAKTQFKHVIQYVNFVRNETSCKCVAVVKNEWTEFCGCDHLNRKVYQCRDNIIPTVGYWKYELVKGDCIPKRMKYSKRLNCPKPTVQNYPCDNDPKSPNRGYKVSKIQHFVGQNCSCIPKVKVERKICNCSLIHPQVVSKRCRNNNLLLMRRRFSTLMRDKCLHSEAVYKKPINCKPLKRMSVGKCEIGPDSVWTQKIDELILTAVNCQCVWRVKHSEKKICKCPNPVKKQRCINNGQQLMHIITKFNLEGDKCKASQQEIEVDPCAHIKKDFSKRPLFHIGKCDPTTCKAKRSDFRFSVKNCQCQILQKVTDEICCCPKPLTKQPVCNHQKNIIVQKQTHFTLITPTNNTQSFKSYCQPKSSQISIQVKCGQKFQRIRVKPCDGEFHHITVLKPIVENCACKQKILQNLKIRCGCPTAVRHIPGACINQWALHKWVGLKSVATGGENPYQVTEKSCKPEILEQRRIRCACPPVQVFKKCFKHNLLSIQRVYYKLNQRLNNCEMYKTKEFKRLICPKTQITHTPCGSKLKNYEQHEVVKLWYADQCRCLLKVIKKKWVCNCHARYPKHVIKKCLPNGYQLLSLTTTWHNQGRRCVNKTERQVEQIKCPNNLKIIRGQCDKDRTGRLPLIYLQQRPKNCQCIWQRLTDIEVKKLKLKTSEACRCRRNFMVKRCQPSGLNNTAYLIRMYFKYGIQQGECHIYRKVEKKPIVCQPGNRTERSQCDPITNERIETRIDTYLDGCQCHQKLFKRRCRCSCPKPKNNSVCQSRDGLLRKIKVVHEFTEDQCTCKAKYYVQSSRVRCNEPPKLIKIGQCHKLPQNQTEYVNKNDLYRNIFWMKLHRVGCRCQYKRFMEQIPCYCSPDVKEEKYCIDDKILEIRKTERKISGDKKQCVRVIISKVRRPIYLGKPEYDKRCNPKTGIETIRQKLPIVENCKLRYRVNVYYRKCKCKTQPRLIRQSECSSNCKVRLTWIMERMTLDGKCKYYYRVKENDCCCPTEKKLGSFCNRTNGMLDTGYRSFNLVNGRCVPKDRFVGKQIICKRNEKIVQHQQPNGWVRIEKQFYIRDGCTCVQKFAVDYDKWNCPAPVTKRRCVQTNSEQFVLETVSTKWKLSDSKPICSRLDTIINRVPVDCSEEYVNKSDKCVLNLGRHAFVRVDQVTTFHADGCRCIENNVRQGFTVCKCIRPHKEKSCLYSEGILTYQNVHYEVSGDKSRCIPRRTRQVFKVACSPIGPQYRGRTQCDPKTGNFYHLYEESKRVGCKCVKNELRIPGKCKCPKPTTEMRCSMQNIQQLNTTTYKLSSKGTCTKSERLQYKYISCQIPDELLQESPNYKVEQSGFTIKHIHKCNSAGTCSRVVREYKIYTDNKCKCIVDKRQYKEACCCPTEKDINRFQLSSNLSQPVSFSKQCDASKGVLLTDSIKWNLEHGRCWPVLHRTVQPIICSRKESFKPIGFCHSRQQKHLHQREIRVGCDCQLDKRVIMMPCACDPLGNADVVFLVDESVGSRQADYLTNVHKVMKHTINAFYESSQSTNMDESLRFGLLKYSLKTKIVFDLKSYRRLHEVYSELKKLILNNGKQSDLKLALNFVKSKVMPQTRPGAPLFIYIITDGFGNQMPAARLLTDYLKSHNVQINAVLLTSSEKVYDSNFFKQLVSPPSPLHLVELKTDSDQFSRNLSRIADTFCKKACPLNYQKESECSYDTNCIGRTYVFMYRFDPVKGQCVGRTILKHKQCCCMQQVRRKSLCEKNHLILYTMNWQLTSRGFCEKYVTKRDVTGLAISQCTPANQTFIKTCNARGEAVQVTIHRYLKNCRCMTQQTDKIVRCRCTKKYNTKTCFGDDVIVHHYHYERLLDGECLPQRRDVHKKLACKNPRVFKASCDSLTCQQRVTVVTYVAQRCKCKRFVQVKHETCCCKGNRTTSYAGCKHNELKVFEEKIVDPKVNEGSCVQRVRYYFQPITCPNKPSITRHSCRRFDPKAAKQGEDGIVKVDPALIYRFVEKVEWKIQDCDCRRHYGSYFEACGCDESVVFNDSMRIKHKCDPQSGVIVTYRQKVRLEIVGVPIEYTKLNRLNKLSDATCRTHYVMESARKIICPDTKTLVGPCELAEDGRAYKTVKIHKWKQHNCVCQNLPPEIMEKQLCACLPLRIQKKCVSSKPKGPMNKLQIYFIKERLHKVKLPSGKYKNECKVEQTMKEDIIQCPKNILHYSPCKAGKMVVTIKVYKIDNCKCQESIRRSQVRCNVPKKSTSVEHAKSISANRISSMQQPVADCIDLLSTEECVQLSRPPKNMCTKSNHVSDFLCRRTCRRCIDCELNNIKYELITTNHLCLNNNQGVLSKFLIKSISVELTLASCKLACAKHTECLSFTYSLPTSEMGYTTAKCMLYRIDPITIEQHLQKEQPQQRLEKQPNDFTSQPNEKLFNQVFPSTSTKSCLTFRKICKITCLKPQTKEISKCECKVYKSYYGHPLNSPKFKSSLHCFKNISVEYYIQLQSGVCQKQNWQGYTPCSNPRYRDLHIRDQVNCDNMKPTLWCEAQLAADEHKCKDDVFSQVCSKTCGHCTCHGVSIFKGKCETTGHRTDTHIIYKSHPIHRICYVEMKTYLKTCEYCPVGSYEFVHKCDKQSDSRIVNQITAKLIQIPSNIDGKPQIKCSVQTKNYKFRCGNCLAAYSDKYSISPCKRVASSSVPYQLSLTTEYVVNEGGCCKTRRTQRQFNCANCPPPKVKRTSCYNGQRLTHIMFFIRPWLSSSVKSNECIRQIITRREKCTVDYHTSEGECRDILSRRDCEVMKQTARCQISSYEARNLCAKTCSFCK</sequence>
<feature type="disulfide bond" evidence="2">
    <location>
        <begin position="215"/>
        <end position="233"/>
    </location>
</feature>
<dbReference type="InterPro" id="IPR036465">
    <property type="entry name" value="vWFA_dom_sf"/>
</dbReference>
<dbReference type="Gene3D" id="3.40.50.410">
    <property type="entry name" value="von Willebrand factor, type A domain"/>
    <property type="match status" value="1"/>
</dbReference>
<dbReference type="PROSITE" id="PS50948">
    <property type="entry name" value="PAN"/>
    <property type="match status" value="1"/>
</dbReference>
<proteinExistence type="predicted"/>
<feature type="domain" description="ShKT" evidence="6">
    <location>
        <begin position="5362"/>
        <end position="5398"/>
    </location>
</feature>
<feature type="domain" description="ShKT" evidence="6">
    <location>
        <begin position="166"/>
        <end position="202"/>
    </location>
</feature>
<dbReference type="WBParaSite" id="TREG1_29750.1">
    <property type="protein sequence ID" value="TREG1_29750.1"/>
    <property type="gene ID" value="TREG1_29750"/>
</dbReference>
<dbReference type="InterPro" id="IPR050525">
    <property type="entry name" value="ECM_Assembly_Org"/>
</dbReference>
<protein>
    <recommendedName>
        <fullName evidence="9">VWFA domain-containing protein</fullName>
    </recommendedName>
</protein>
<name>A0AA85JN35_TRIRE</name>
<evidence type="ECO:0000259" key="4">
    <source>
        <dbReference type="PROSITE" id="PS50900"/>
    </source>
</evidence>
<dbReference type="SUPFAM" id="SSF53300">
    <property type="entry name" value="vWA-like"/>
    <property type="match status" value="1"/>
</dbReference>
<dbReference type="Gene3D" id="2.10.25.10">
    <property type="entry name" value="Laminin"/>
    <property type="match status" value="1"/>
</dbReference>
<keyword evidence="2" id="KW-1015">Disulfide bond</keyword>
<dbReference type="InterPro" id="IPR002035">
    <property type="entry name" value="VWF_A"/>
</dbReference>
<reference evidence="7" key="1">
    <citation type="submission" date="2022-06" db="EMBL/GenBank/DDBJ databases">
        <authorList>
            <person name="Berger JAMES D."/>
            <person name="Berger JAMES D."/>
        </authorList>
    </citation>
    <scope>NUCLEOTIDE SEQUENCE [LARGE SCALE GENOMIC DNA]</scope>
</reference>
<dbReference type="SUPFAM" id="SSF57567">
    <property type="entry name" value="Serine protease inhibitors"/>
    <property type="match status" value="1"/>
</dbReference>
<dbReference type="Pfam" id="PF00092">
    <property type="entry name" value="VWA"/>
    <property type="match status" value="1"/>
</dbReference>
<dbReference type="InterPro" id="IPR036084">
    <property type="entry name" value="Ser_inhib-like_sf"/>
</dbReference>
<dbReference type="InterPro" id="IPR010909">
    <property type="entry name" value="PLAC"/>
</dbReference>
<evidence type="ECO:0000259" key="6">
    <source>
        <dbReference type="PROSITE" id="PS51670"/>
    </source>
</evidence>
<dbReference type="PROSITE" id="PS50900">
    <property type="entry name" value="PLAC"/>
    <property type="match status" value="1"/>
</dbReference>
<evidence type="ECO:0000313" key="7">
    <source>
        <dbReference type="Proteomes" id="UP000050795"/>
    </source>
</evidence>
<dbReference type="CDD" id="cd01450">
    <property type="entry name" value="vWFA_subfamily_ECM"/>
    <property type="match status" value="1"/>
</dbReference>
<evidence type="ECO:0000313" key="8">
    <source>
        <dbReference type="WBParaSite" id="TREG1_29750.1"/>
    </source>
</evidence>
<dbReference type="InterPro" id="IPR003582">
    <property type="entry name" value="ShKT_dom"/>
</dbReference>
<dbReference type="InterPro" id="IPR003609">
    <property type="entry name" value="Pan_app"/>
</dbReference>
<keyword evidence="1" id="KW-0732">Signal</keyword>
<feature type="domain" description="Apple" evidence="5">
    <location>
        <begin position="4916"/>
        <end position="4997"/>
    </location>
</feature>